<feature type="domain" description="FHA" evidence="2">
    <location>
        <begin position="54"/>
        <end position="113"/>
    </location>
</feature>
<keyword evidence="4" id="KW-1185">Reference proteome</keyword>
<accession>B4W2A7</accession>
<dbReference type="EMBL" id="DS989870">
    <property type="protein sequence ID" value="EDX71669.1"/>
    <property type="molecule type" value="Genomic_DNA"/>
</dbReference>
<dbReference type="InterPro" id="IPR008984">
    <property type="entry name" value="SMAD_FHA_dom_sf"/>
</dbReference>
<evidence type="ECO:0000259" key="2">
    <source>
        <dbReference type="PROSITE" id="PS50006"/>
    </source>
</evidence>
<feature type="region of interest" description="Disordered" evidence="1">
    <location>
        <begin position="143"/>
        <end position="171"/>
    </location>
</feature>
<organism evidence="3 4">
    <name type="scientific">Coleofasciculus chthonoplastes PCC 7420</name>
    <dbReference type="NCBI Taxonomy" id="118168"/>
    <lineage>
        <taxon>Bacteria</taxon>
        <taxon>Bacillati</taxon>
        <taxon>Cyanobacteriota</taxon>
        <taxon>Cyanophyceae</taxon>
        <taxon>Coleofasciculales</taxon>
        <taxon>Coleofasciculaceae</taxon>
        <taxon>Coleofasciculus</taxon>
    </lineage>
</organism>
<dbReference type="AlphaFoldDB" id="B4W2A7"/>
<dbReference type="Gene3D" id="2.60.200.20">
    <property type="match status" value="1"/>
</dbReference>
<protein>
    <submittedName>
        <fullName evidence="3">FHA domain protein</fullName>
    </submittedName>
</protein>
<dbReference type="SUPFAM" id="SSF49879">
    <property type="entry name" value="SMAD/FHA domain"/>
    <property type="match status" value="1"/>
</dbReference>
<dbReference type="Proteomes" id="UP000003835">
    <property type="component" value="Unassembled WGS sequence"/>
</dbReference>
<evidence type="ECO:0000313" key="3">
    <source>
        <dbReference type="EMBL" id="EDX71669.1"/>
    </source>
</evidence>
<feature type="region of interest" description="Disordered" evidence="1">
    <location>
        <begin position="1"/>
        <end position="31"/>
    </location>
</feature>
<dbReference type="OrthoDB" id="510956at2"/>
<dbReference type="Pfam" id="PF00498">
    <property type="entry name" value="FHA"/>
    <property type="match status" value="1"/>
</dbReference>
<dbReference type="HOGENOM" id="CLU_128707_0_0_3"/>
<name>B4W2A7_9CYAN</name>
<dbReference type="SMART" id="SM00240">
    <property type="entry name" value="FHA"/>
    <property type="match status" value="1"/>
</dbReference>
<proteinExistence type="predicted"/>
<evidence type="ECO:0000256" key="1">
    <source>
        <dbReference type="SAM" id="MobiDB-lite"/>
    </source>
</evidence>
<dbReference type="STRING" id="118168.MC7420_2335"/>
<evidence type="ECO:0000313" key="4">
    <source>
        <dbReference type="Proteomes" id="UP000003835"/>
    </source>
</evidence>
<reference evidence="3 4" key="1">
    <citation type="submission" date="2008-07" db="EMBL/GenBank/DDBJ databases">
        <authorList>
            <person name="Tandeau de Marsac N."/>
            <person name="Ferriera S."/>
            <person name="Johnson J."/>
            <person name="Kravitz S."/>
            <person name="Beeson K."/>
            <person name="Sutton G."/>
            <person name="Rogers Y.-H."/>
            <person name="Friedman R."/>
            <person name="Frazier M."/>
            <person name="Venter J.C."/>
        </authorList>
    </citation>
    <scope>NUCLEOTIDE SEQUENCE [LARGE SCALE GENOMIC DNA]</scope>
    <source>
        <strain evidence="3 4">PCC 7420</strain>
    </source>
</reference>
<dbReference type="InterPro" id="IPR000253">
    <property type="entry name" value="FHA_dom"/>
</dbReference>
<dbReference type="eggNOG" id="COG1716">
    <property type="taxonomic scope" value="Bacteria"/>
</dbReference>
<gene>
    <name evidence="3" type="ORF">MC7420_2335</name>
</gene>
<dbReference type="PROSITE" id="PS50006">
    <property type="entry name" value="FHA_DOMAIN"/>
    <property type="match status" value="1"/>
</dbReference>
<sequence>MSQTETSRFHKPANNSTPKDLHQPSEASDAQESHLLLVQDDEGRRIVPLDAEVYSLGRSPNCDIRLFSMFVSNQHATLRRIALDDGSYCYKIMDGNLQGQPSTNGILVNGRKISAYELKDSDHVMFSGSSGVSAKYYRLKPEDKRLKSEDKQSGSQDPFDITLIDPSVLDG</sequence>
<dbReference type="RefSeq" id="WP_006105379.1">
    <property type="nucleotide sequence ID" value="NZ_DS989870.1"/>
</dbReference>
<feature type="compositionally biased region" description="Basic and acidic residues" evidence="1">
    <location>
        <begin position="143"/>
        <end position="152"/>
    </location>
</feature>